<dbReference type="InterPro" id="IPR005302">
    <property type="entry name" value="MoCF_Sase_C"/>
</dbReference>
<evidence type="ECO:0000259" key="1">
    <source>
        <dbReference type="PROSITE" id="PS51340"/>
    </source>
</evidence>
<dbReference type="GO" id="GO:0030170">
    <property type="term" value="F:pyridoxal phosphate binding"/>
    <property type="evidence" value="ECO:0007669"/>
    <property type="project" value="InterPro"/>
</dbReference>
<keyword evidence="3" id="KW-1185">Reference proteome</keyword>
<evidence type="ECO:0000313" key="2">
    <source>
        <dbReference type="EMBL" id="CAK0738902.1"/>
    </source>
</evidence>
<evidence type="ECO:0000313" key="3">
    <source>
        <dbReference type="Proteomes" id="UP001314263"/>
    </source>
</evidence>
<gene>
    <name evidence="2" type="ORF">CVIRNUC_001109</name>
</gene>
<dbReference type="SUPFAM" id="SSF50800">
    <property type="entry name" value="PK beta-barrel domain-like"/>
    <property type="match status" value="1"/>
</dbReference>
<feature type="domain" description="MOSC" evidence="1">
    <location>
        <begin position="125"/>
        <end position="314"/>
    </location>
</feature>
<proteinExistence type="predicted"/>
<dbReference type="InterPro" id="IPR011037">
    <property type="entry name" value="Pyrv_Knase-like_insert_dom_sf"/>
</dbReference>
<dbReference type="Proteomes" id="UP001314263">
    <property type="component" value="Unassembled WGS sequence"/>
</dbReference>
<dbReference type="Pfam" id="PF03473">
    <property type="entry name" value="MOSC"/>
    <property type="match status" value="1"/>
</dbReference>
<comment type="caution">
    <text evidence="2">The sequence shown here is derived from an EMBL/GenBank/DDBJ whole genome shotgun (WGS) entry which is preliminary data.</text>
</comment>
<organism evidence="2 3">
    <name type="scientific">Coccomyxa viridis</name>
    <dbReference type="NCBI Taxonomy" id="1274662"/>
    <lineage>
        <taxon>Eukaryota</taxon>
        <taxon>Viridiplantae</taxon>
        <taxon>Chlorophyta</taxon>
        <taxon>core chlorophytes</taxon>
        <taxon>Trebouxiophyceae</taxon>
        <taxon>Trebouxiophyceae incertae sedis</taxon>
        <taxon>Coccomyxaceae</taxon>
        <taxon>Coccomyxa</taxon>
    </lineage>
</organism>
<dbReference type="Pfam" id="PF03476">
    <property type="entry name" value="MOSC_N"/>
    <property type="match status" value="1"/>
</dbReference>
<dbReference type="GO" id="GO:0003824">
    <property type="term" value="F:catalytic activity"/>
    <property type="evidence" value="ECO:0007669"/>
    <property type="project" value="InterPro"/>
</dbReference>
<dbReference type="PANTHER" id="PTHR14237">
    <property type="entry name" value="MOLYBDOPTERIN COFACTOR SULFURASE MOSC"/>
    <property type="match status" value="1"/>
</dbReference>
<dbReference type="EMBL" id="CAUYUE010000002">
    <property type="protein sequence ID" value="CAK0738902.1"/>
    <property type="molecule type" value="Genomic_DNA"/>
</dbReference>
<dbReference type="AlphaFoldDB" id="A0AAV1HV46"/>
<sequence>MAEVSSLVIYPVKGCQGVHVDEALVLPTGLAYDRHWLVVAGDSGRFYSQRNEAKLALIVPSVHPEDLFTRGAATTPPNAALTLSAPGKEPLKIPLAPPNGHLEEKRVTCWEWKGNARDEGEAAARWVSELLGEPSRLVRFIGVPGTNDAASDPTDRRRPAVPVGWGRVPGHEVAFCDRLPFLLTTEASLESLNGVLGDGQAVPMHRFRPNVVVSGTQAFEEDDWDTFTVSAPSHAPCKFKSVMPCDRCKVTTIDQKTLKSGKEPMQTLSGFRSLQHLKDKFPESKYPSKAIFFGNLCAAIGHSIIRVGDTVSADMRDGRLE</sequence>
<dbReference type="GO" id="GO:0030151">
    <property type="term" value="F:molybdenum ion binding"/>
    <property type="evidence" value="ECO:0007669"/>
    <property type="project" value="InterPro"/>
</dbReference>
<dbReference type="InterPro" id="IPR005303">
    <property type="entry name" value="MOCOS_middle"/>
</dbReference>
<accession>A0AAV1HV46</accession>
<protein>
    <recommendedName>
        <fullName evidence="1">MOSC domain-containing protein</fullName>
    </recommendedName>
</protein>
<reference evidence="2 3" key="1">
    <citation type="submission" date="2023-10" db="EMBL/GenBank/DDBJ databases">
        <authorList>
            <person name="Maclean D."/>
            <person name="Macfadyen A."/>
        </authorList>
    </citation>
    <scope>NUCLEOTIDE SEQUENCE [LARGE SCALE GENOMIC DNA]</scope>
</reference>
<name>A0AAV1HV46_9CHLO</name>
<dbReference type="PANTHER" id="PTHR14237:SF19">
    <property type="entry name" value="MITOCHONDRIAL AMIDOXIME REDUCING COMPONENT 1"/>
    <property type="match status" value="1"/>
</dbReference>
<dbReference type="PROSITE" id="PS51340">
    <property type="entry name" value="MOSC"/>
    <property type="match status" value="1"/>
</dbReference>
<dbReference type="SUPFAM" id="SSF141673">
    <property type="entry name" value="MOSC N-terminal domain-like"/>
    <property type="match status" value="1"/>
</dbReference>